<dbReference type="Gene3D" id="3.30.470.20">
    <property type="entry name" value="ATP-grasp fold, B domain"/>
    <property type="match status" value="2"/>
</dbReference>
<evidence type="ECO:0000313" key="4">
    <source>
        <dbReference type="EMBL" id="HGY54714.1"/>
    </source>
</evidence>
<feature type="domain" description="Pyruvate phosphate dikinase AMP/ATP-binding" evidence="3">
    <location>
        <begin position="16"/>
        <end position="292"/>
    </location>
</feature>
<dbReference type="Proteomes" id="UP000885779">
    <property type="component" value="Unassembled WGS sequence"/>
</dbReference>
<dbReference type="InterPro" id="IPR051549">
    <property type="entry name" value="PEP_Utilizing_Enz"/>
</dbReference>
<dbReference type="Gene3D" id="3.30.1490.20">
    <property type="entry name" value="ATP-grasp fold, A domain"/>
    <property type="match status" value="1"/>
</dbReference>
<dbReference type="GO" id="GO:0016301">
    <property type="term" value="F:kinase activity"/>
    <property type="evidence" value="ECO:0007669"/>
    <property type="project" value="InterPro"/>
</dbReference>
<dbReference type="AlphaFoldDB" id="A0A7V4U0M4"/>
<dbReference type="SUPFAM" id="SSF56059">
    <property type="entry name" value="Glutathione synthetase ATP-binding domain-like"/>
    <property type="match status" value="1"/>
</dbReference>
<evidence type="ECO:0000256" key="1">
    <source>
        <dbReference type="SAM" id="MobiDB-lite"/>
    </source>
</evidence>
<dbReference type="PANTHER" id="PTHR43615:SF1">
    <property type="entry name" value="PPDK_N DOMAIN-CONTAINING PROTEIN"/>
    <property type="match status" value="1"/>
</dbReference>
<dbReference type="Pfam" id="PF01326">
    <property type="entry name" value="PPDK_N"/>
    <property type="match status" value="1"/>
</dbReference>
<gene>
    <name evidence="4" type="ORF">ENK44_03340</name>
</gene>
<dbReference type="PANTHER" id="PTHR43615">
    <property type="entry name" value="PHOSPHOENOLPYRUVATE SYNTHASE-RELATED"/>
    <property type="match status" value="1"/>
</dbReference>
<feature type="region of interest" description="Disordered" evidence="1">
    <location>
        <begin position="580"/>
        <end position="599"/>
    </location>
</feature>
<dbReference type="InterPro" id="IPR002192">
    <property type="entry name" value="PPDK_AMP/ATP-bd"/>
</dbReference>
<dbReference type="Gene3D" id="3.50.30.10">
    <property type="entry name" value="Phosphohistidine domain"/>
    <property type="match status" value="1"/>
</dbReference>
<evidence type="ECO:0008006" key="5">
    <source>
        <dbReference type="Google" id="ProtNLM"/>
    </source>
</evidence>
<reference evidence="4" key="1">
    <citation type="journal article" date="2020" name="mSystems">
        <title>Genome- and Community-Level Interaction Insights into Carbon Utilization and Element Cycling Functions of Hydrothermarchaeota in Hydrothermal Sediment.</title>
        <authorList>
            <person name="Zhou Z."/>
            <person name="Liu Y."/>
            <person name="Xu W."/>
            <person name="Pan J."/>
            <person name="Luo Z.H."/>
            <person name="Li M."/>
        </authorList>
    </citation>
    <scope>NUCLEOTIDE SEQUENCE [LARGE SCALE GENOMIC DNA]</scope>
    <source>
        <strain evidence="4">HyVt-577</strain>
    </source>
</reference>
<feature type="domain" description="PEP-utilising enzyme mobile" evidence="2">
    <location>
        <begin position="756"/>
        <end position="826"/>
    </location>
</feature>
<evidence type="ECO:0000259" key="2">
    <source>
        <dbReference type="Pfam" id="PF00391"/>
    </source>
</evidence>
<evidence type="ECO:0000259" key="3">
    <source>
        <dbReference type="Pfam" id="PF01326"/>
    </source>
</evidence>
<dbReference type="EMBL" id="DRQG01000029">
    <property type="protein sequence ID" value="HGY54714.1"/>
    <property type="molecule type" value="Genomic_DNA"/>
</dbReference>
<proteinExistence type="predicted"/>
<dbReference type="InterPro" id="IPR008279">
    <property type="entry name" value="PEP-util_enz_mobile_dom"/>
</dbReference>
<name>A0A7V4U0M4_CALAY</name>
<dbReference type="InterPro" id="IPR013815">
    <property type="entry name" value="ATP_grasp_subdomain_1"/>
</dbReference>
<sequence length="837" mass="94614">MKRFILFPEEVSEKSAVGGKAVQLSRLQKAGIAVPPSFFITVSAFDAFAESAGIASLLEAYGAAVKKGDEAEVTRLREKITEGLEYPELPAEIREELRDALLFFRKKGITKLAVRSSARGEDAQSFSFAGLFESILNVENDLNKISEAVRLVWRSGFDRRIGHYAQKKVLPDDWYRMGVIVQEMIHPRFSGVFFSVDPVSGAQNKALLEYTAGYAEQLVQGQVTPERCVVRHSDRRIVEGSPPDEADVSLLNRVIDLCFETQNKLGGAIDLEWAADERQVFILQARPITTAAGEDILWTDENVGEVIPDIVTPFSWSILEPITNEGFRWFLKRIGIKKYPRNGLFGLYEGKVYFNQTAFRSLLNRFYLSQTGRPISAPAKLLQLTRSLFAVSRLGLFSLTLPLRIKKIRQSHGGTLRDVSFNEETEISPSLEYVRRLLRLHNRNMALHISCTIVAELYYQMLAKLCSAWLADKKELNADVLLAGLHAAESAESGRALWQIAQKIKKTPSLRSLFEREDSVDLQQKLMELEEGRALLPDIEAFLDRYGHGALHEFELYYPRWWEDNRYIFKMLQTYVRSGSDLEQQQRETEQRRNKARETALSRLHPPRKWFFQFILRRTEIFSTQRENLKQDFIRAHSELKKHLLHIGRTWQAEQRLDKADDILFFTLDEIEQQCGDASAQVINRDTAQMRMERREGQSAAPHPKKLLQRGNRFIPLDEAETGASVSALKGIGCSAGVAEGRVKIIVDPANPDNLQKGDILVAVSTNPGWTPLFVPAAAVVTEIGGALSHGAIIAREYGLPMVTAVENVTTKLKDGMYIRVNGFNGQITILETTEKQ</sequence>
<protein>
    <recommendedName>
        <fullName evidence="5">Phosphoenolpyruvate synthase</fullName>
    </recommendedName>
</protein>
<accession>A0A7V4U0M4</accession>
<dbReference type="Pfam" id="PF00391">
    <property type="entry name" value="PEP-utilizers"/>
    <property type="match status" value="1"/>
</dbReference>
<dbReference type="SUPFAM" id="SSF52009">
    <property type="entry name" value="Phosphohistidine domain"/>
    <property type="match status" value="1"/>
</dbReference>
<feature type="compositionally biased region" description="Basic and acidic residues" evidence="1">
    <location>
        <begin position="584"/>
        <end position="599"/>
    </location>
</feature>
<organism evidence="4">
    <name type="scientific">Caldithrix abyssi</name>
    <dbReference type="NCBI Taxonomy" id="187145"/>
    <lineage>
        <taxon>Bacteria</taxon>
        <taxon>Pseudomonadati</taxon>
        <taxon>Calditrichota</taxon>
        <taxon>Calditrichia</taxon>
        <taxon>Calditrichales</taxon>
        <taxon>Calditrichaceae</taxon>
        <taxon>Caldithrix</taxon>
    </lineage>
</organism>
<comment type="caution">
    <text evidence="4">The sequence shown here is derived from an EMBL/GenBank/DDBJ whole genome shotgun (WGS) entry which is preliminary data.</text>
</comment>
<dbReference type="InterPro" id="IPR036637">
    <property type="entry name" value="Phosphohistidine_dom_sf"/>
</dbReference>
<dbReference type="GO" id="GO:0005524">
    <property type="term" value="F:ATP binding"/>
    <property type="evidence" value="ECO:0007669"/>
    <property type="project" value="InterPro"/>
</dbReference>